<evidence type="ECO:0000256" key="5">
    <source>
        <dbReference type="ARBA" id="ARBA00012144"/>
    </source>
</evidence>
<evidence type="ECO:0000259" key="17">
    <source>
        <dbReference type="PROSITE" id="PS51918"/>
    </source>
</evidence>
<dbReference type="InterPro" id="IPR022459">
    <property type="entry name" value="Lysine_aminomutase"/>
</dbReference>
<keyword evidence="19" id="KW-1185">Reference proteome</keyword>
<feature type="region of interest" description="Disordered" evidence="16">
    <location>
        <begin position="420"/>
        <end position="447"/>
    </location>
</feature>
<comment type="catalytic activity">
    <reaction evidence="1">
        <text>L-lysine = (3S)-3,6-diaminohexanoate</text>
        <dbReference type="Rhea" id="RHEA:19177"/>
        <dbReference type="ChEBI" id="CHEBI:32551"/>
        <dbReference type="ChEBI" id="CHEBI:57434"/>
        <dbReference type="EC" id="5.4.3.2"/>
    </reaction>
</comment>
<evidence type="ECO:0000256" key="12">
    <source>
        <dbReference type="ARBA" id="ARBA00023014"/>
    </source>
</evidence>
<dbReference type="NCBIfam" id="TIGR00238">
    <property type="entry name" value="KamA family radical SAM protein"/>
    <property type="match status" value="1"/>
</dbReference>
<name>A0A0P6X954_9CHLR</name>
<evidence type="ECO:0000256" key="9">
    <source>
        <dbReference type="ARBA" id="ARBA00022723"/>
    </source>
</evidence>
<keyword evidence="9 14" id="KW-0479">Metal-binding</keyword>
<dbReference type="Gene3D" id="6.20.120.40">
    <property type="match status" value="1"/>
</dbReference>
<feature type="binding site" evidence="14">
    <location>
        <position position="129"/>
    </location>
    <ligand>
        <name>[4Fe-4S] cluster</name>
        <dbReference type="ChEBI" id="CHEBI:49883"/>
        <note>4Fe-4S-S-AdoMet</note>
    </ligand>
</feature>
<dbReference type="PANTHER" id="PTHR30538:SF1">
    <property type="entry name" value="L-LYSINE 2,3-AMINOMUTASE"/>
    <property type="match status" value="1"/>
</dbReference>
<dbReference type="EMBL" id="LGCK01000013">
    <property type="protein sequence ID" value="KPL70857.1"/>
    <property type="molecule type" value="Genomic_DNA"/>
</dbReference>
<evidence type="ECO:0000256" key="14">
    <source>
        <dbReference type="PIRSR" id="PIRSR004911-1"/>
    </source>
</evidence>
<keyword evidence="7 14" id="KW-0004">4Fe-4S</keyword>
<evidence type="ECO:0000256" key="15">
    <source>
        <dbReference type="PIRSR" id="PIRSR603739-50"/>
    </source>
</evidence>
<dbReference type="Gene3D" id="3.20.20.70">
    <property type="entry name" value="Aldolase class I"/>
    <property type="match status" value="1"/>
</dbReference>
<organism evidence="18 19">
    <name type="scientific">Leptolinea tardivitalis</name>
    <dbReference type="NCBI Taxonomy" id="229920"/>
    <lineage>
        <taxon>Bacteria</taxon>
        <taxon>Bacillati</taxon>
        <taxon>Chloroflexota</taxon>
        <taxon>Anaerolineae</taxon>
        <taxon>Anaerolineales</taxon>
        <taxon>Anaerolineaceae</taxon>
        <taxon>Leptolinea</taxon>
    </lineage>
</organism>
<keyword evidence="12 14" id="KW-0411">Iron-sulfur</keyword>
<dbReference type="PROSITE" id="PS51918">
    <property type="entry name" value="RADICAL_SAM"/>
    <property type="match status" value="1"/>
</dbReference>
<comment type="similarity">
    <text evidence="4">Belongs to the radical SAM superfamily. KamA family.</text>
</comment>
<dbReference type="RefSeq" id="WP_062420822.1">
    <property type="nucleotide sequence ID" value="NZ_BBYA01000005.1"/>
</dbReference>
<evidence type="ECO:0000256" key="3">
    <source>
        <dbReference type="ARBA" id="ARBA00001966"/>
    </source>
</evidence>
<evidence type="ECO:0000256" key="7">
    <source>
        <dbReference type="ARBA" id="ARBA00022485"/>
    </source>
</evidence>
<protein>
    <recommendedName>
        <fullName evidence="6">L-lysine 2,3-aminomutase</fullName>
        <ecNumber evidence="5">5.4.3.2</ecNumber>
    </recommendedName>
</protein>
<keyword evidence="8" id="KW-0949">S-adenosyl-L-methionine</keyword>
<dbReference type="PIRSF" id="PIRSF004911">
    <property type="entry name" value="DUF160"/>
    <property type="match status" value="1"/>
</dbReference>
<reference evidence="18 19" key="1">
    <citation type="submission" date="2015-07" db="EMBL/GenBank/DDBJ databases">
        <title>Genome sequence of Leptolinea tardivitalis DSM 16556.</title>
        <authorList>
            <person name="Hemp J."/>
            <person name="Ward L.M."/>
            <person name="Pace L.A."/>
            <person name="Fischer W.W."/>
        </authorList>
    </citation>
    <scope>NUCLEOTIDE SEQUENCE [LARGE SCALE GENOMIC DNA]</scope>
    <source>
        <strain evidence="18 19">YMTK-2</strain>
    </source>
</reference>
<dbReference type="EC" id="5.4.3.2" evidence="5"/>
<dbReference type="SFLD" id="SFLDS00029">
    <property type="entry name" value="Radical_SAM"/>
    <property type="match status" value="1"/>
</dbReference>
<evidence type="ECO:0000313" key="19">
    <source>
        <dbReference type="Proteomes" id="UP000050430"/>
    </source>
</evidence>
<evidence type="ECO:0000256" key="4">
    <source>
        <dbReference type="ARBA" id="ARBA00008703"/>
    </source>
</evidence>
<dbReference type="PANTHER" id="PTHR30538">
    <property type="entry name" value="LYSINE 2,3-AMINOMUTASE-RELATED"/>
    <property type="match status" value="1"/>
</dbReference>
<evidence type="ECO:0000256" key="13">
    <source>
        <dbReference type="ARBA" id="ARBA00023235"/>
    </source>
</evidence>
<gene>
    <name evidence="18" type="ORF">ADM99_13245</name>
</gene>
<dbReference type="CDD" id="cd01335">
    <property type="entry name" value="Radical_SAM"/>
    <property type="match status" value="1"/>
</dbReference>
<keyword evidence="10 15" id="KW-0663">Pyridoxal phosphate</keyword>
<dbReference type="InterPro" id="IPR013785">
    <property type="entry name" value="Aldolase_TIM"/>
</dbReference>
<evidence type="ECO:0000256" key="6">
    <source>
        <dbReference type="ARBA" id="ARBA00022363"/>
    </source>
</evidence>
<dbReference type="Pfam" id="PF04055">
    <property type="entry name" value="Radical_SAM"/>
    <property type="match status" value="1"/>
</dbReference>
<feature type="modified residue" description="N6-(pyridoxal phosphate)lysine" evidence="15">
    <location>
        <position position="341"/>
    </location>
</feature>
<evidence type="ECO:0000256" key="1">
    <source>
        <dbReference type="ARBA" id="ARBA00000911"/>
    </source>
</evidence>
<dbReference type="SFLD" id="SFLDF00283">
    <property type="entry name" value="L-lysine_2_3-aminomutase_(LAM"/>
    <property type="match status" value="1"/>
</dbReference>
<proteinExistence type="inferred from homology"/>
<evidence type="ECO:0000313" key="18">
    <source>
        <dbReference type="EMBL" id="KPL70857.1"/>
    </source>
</evidence>
<dbReference type="STRING" id="229920.ADM99_13245"/>
<dbReference type="Pfam" id="PF12544">
    <property type="entry name" value="LAM_C"/>
    <property type="match status" value="1"/>
</dbReference>
<evidence type="ECO:0000256" key="2">
    <source>
        <dbReference type="ARBA" id="ARBA00001933"/>
    </source>
</evidence>
<dbReference type="SFLD" id="SFLDG01070">
    <property type="entry name" value="PLP-dependent"/>
    <property type="match status" value="1"/>
</dbReference>
<dbReference type="GO" id="GO:0051539">
    <property type="term" value="F:4 iron, 4 sulfur cluster binding"/>
    <property type="evidence" value="ECO:0007669"/>
    <property type="project" value="UniProtKB-KW"/>
</dbReference>
<sequence length="447" mass="50583">MSPEPFPSRRAPFFADIPDEKWNDWHWQLSHRLNSAEDFEKIFPLTESEKKALTASHLFRVDITPYFVSLINPADPEDPIRKQVIPTAGEIQPFTGMMEDSLSEDRHSPVPGLVHRYPDRALMLVTTQCASYCRYCTRSRIVGDPGENFSRADFELQLDYLRHTPQIRDVLLSGGDPLTLAPKVLEELLTKLREIPHIEIIRIGSRVPVFMPQRVTPELTDMLQRFHPLWMNIHVNHPNEISAELAAACDRLTRAGIPLGNQSVLLAGVNDCPHIQRKLVQDLVRIRVRPYYLYQCDLVEGAGHFRTPVAKGFEILEALRGHTSGFAVPTYVVDAPGGGGKIPVGPNYMVSMSDHKIVLRNYEGYITTYEEPVDYKPHDPKTCRFCQSKRIEPGQQGVSALLDGDEMFIKPEGFDLLHNRGGGQHRLRADSDKWKPLGIGSGNEEHD</sequence>
<dbReference type="PATRIC" id="fig|229920.5.peg.882"/>
<dbReference type="InterPro" id="IPR007197">
    <property type="entry name" value="rSAM"/>
</dbReference>
<dbReference type="AlphaFoldDB" id="A0A0P6X954"/>
<dbReference type="OrthoDB" id="9768064at2"/>
<evidence type="ECO:0000256" key="16">
    <source>
        <dbReference type="SAM" id="MobiDB-lite"/>
    </source>
</evidence>
<feature type="binding site" evidence="14">
    <location>
        <position position="136"/>
    </location>
    <ligand>
        <name>[4Fe-4S] cluster</name>
        <dbReference type="ChEBI" id="CHEBI:49883"/>
        <note>4Fe-4S-S-AdoMet</note>
    </ligand>
</feature>
<dbReference type="InterPro" id="IPR003739">
    <property type="entry name" value="Lys_aminomutase/Glu_NH3_mut"/>
</dbReference>
<evidence type="ECO:0000256" key="11">
    <source>
        <dbReference type="ARBA" id="ARBA00023004"/>
    </source>
</evidence>
<comment type="cofactor">
    <cofactor evidence="2 15">
        <name>pyridoxal 5'-phosphate</name>
        <dbReference type="ChEBI" id="CHEBI:597326"/>
    </cofactor>
</comment>
<keyword evidence="11" id="KW-0408">Iron</keyword>
<feature type="domain" description="Radical SAM core" evidence="17">
    <location>
        <begin position="115"/>
        <end position="327"/>
    </location>
</feature>
<dbReference type="Proteomes" id="UP000050430">
    <property type="component" value="Unassembled WGS sequence"/>
</dbReference>
<dbReference type="InterPro" id="IPR025895">
    <property type="entry name" value="LAM_C_dom"/>
</dbReference>
<comment type="caution">
    <text evidence="18">The sequence shown here is derived from an EMBL/GenBank/DDBJ whole genome shotgun (WGS) entry which is preliminary data.</text>
</comment>
<evidence type="ECO:0000256" key="8">
    <source>
        <dbReference type="ARBA" id="ARBA00022691"/>
    </source>
</evidence>
<dbReference type="NCBIfam" id="TIGR03820">
    <property type="entry name" value="lys_2_3_AblA"/>
    <property type="match status" value="1"/>
</dbReference>
<accession>A0A0P6X954</accession>
<evidence type="ECO:0000256" key="10">
    <source>
        <dbReference type="ARBA" id="ARBA00022898"/>
    </source>
</evidence>
<dbReference type="SUPFAM" id="SSF102114">
    <property type="entry name" value="Radical SAM enzymes"/>
    <property type="match status" value="1"/>
</dbReference>
<dbReference type="InterPro" id="IPR058240">
    <property type="entry name" value="rSAM_sf"/>
</dbReference>
<keyword evidence="13" id="KW-0413">Isomerase</keyword>
<feature type="binding site" evidence="14">
    <location>
        <position position="133"/>
    </location>
    <ligand>
        <name>[4Fe-4S] cluster</name>
        <dbReference type="ChEBI" id="CHEBI:49883"/>
        <note>4Fe-4S-S-AdoMet</note>
    </ligand>
</feature>
<comment type="cofactor">
    <cofactor evidence="3">
        <name>[4Fe-4S] cluster</name>
        <dbReference type="ChEBI" id="CHEBI:49883"/>
    </cofactor>
</comment>
<dbReference type="GO" id="GO:0046872">
    <property type="term" value="F:metal ion binding"/>
    <property type="evidence" value="ECO:0007669"/>
    <property type="project" value="UniProtKB-KW"/>
</dbReference>
<dbReference type="Gene3D" id="6.10.140.1170">
    <property type="match status" value="1"/>
</dbReference>
<dbReference type="GO" id="GO:0050066">
    <property type="term" value="F:L-lysine 2,3-aminomutase activity"/>
    <property type="evidence" value="ECO:0007669"/>
    <property type="project" value="UniProtKB-EC"/>
</dbReference>